<protein>
    <recommendedName>
        <fullName evidence="5">ENPP1-3/EXOG-like endonuclease/phosphodiesterase domain-containing protein</fullName>
    </recommendedName>
</protein>
<dbReference type="SUPFAM" id="SSF54060">
    <property type="entry name" value="His-Me finger endonucleases"/>
    <property type="match status" value="1"/>
</dbReference>
<dbReference type="EMBL" id="JARAKH010000031">
    <property type="protein sequence ID" value="KAK8386184.1"/>
    <property type="molecule type" value="Genomic_DNA"/>
</dbReference>
<dbReference type="GO" id="GO:0031674">
    <property type="term" value="C:I band"/>
    <property type="evidence" value="ECO:0007669"/>
    <property type="project" value="TreeGrafter"/>
</dbReference>
<feature type="transmembrane region" description="Helical" evidence="4">
    <location>
        <begin position="65"/>
        <end position="86"/>
    </location>
</feature>
<dbReference type="Gene3D" id="3.40.570.10">
    <property type="entry name" value="Extracellular Endonuclease, subunit A"/>
    <property type="match status" value="1"/>
</dbReference>
<dbReference type="InterPro" id="IPR002591">
    <property type="entry name" value="Phosphodiest/P_Trfase"/>
</dbReference>
<dbReference type="Gene3D" id="3.30.1360.180">
    <property type="match status" value="1"/>
</dbReference>
<dbReference type="Gene3D" id="3.40.720.10">
    <property type="entry name" value="Alkaline Phosphatase, subunit A"/>
    <property type="match status" value="1"/>
</dbReference>
<keyword evidence="7" id="KW-1185">Reference proteome</keyword>
<keyword evidence="1" id="KW-0378">Hydrolase</keyword>
<keyword evidence="4" id="KW-0472">Membrane</keyword>
<evidence type="ECO:0000256" key="3">
    <source>
        <dbReference type="SAM" id="MobiDB-lite"/>
    </source>
</evidence>
<evidence type="ECO:0000256" key="2">
    <source>
        <dbReference type="ARBA" id="ARBA00023180"/>
    </source>
</evidence>
<dbReference type="InterPro" id="IPR020821">
    <property type="entry name" value="ENPP1-3/EXOG-like_nuc-like"/>
</dbReference>
<dbReference type="SUPFAM" id="SSF53649">
    <property type="entry name" value="Alkaline phosphatase-like"/>
    <property type="match status" value="1"/>
</dbReference>
<dbReference type="GO" id="GO:0055120">
    <property type="term" value="C:striated muscle dense body"/>
    <property type="evidence" value="ECO:0007669"/>
    <property type="project" value="TreeGrafter"/>
</dbReference>
<name>A0AAW0TFS8_SCYPA</name>
<dbReference type="Pfam" id="PF01663">
    <property type="entry name" value="Phosphodiest"/>
    <property type="match status" value="1"/>
</dbReference>
<sequence>MRGFSRECNTRRSFCKQLYAAVVVTLYLVCSYYNNVGHECQAVGESDVASLTKKLNSECHQITKVHVVATGVVVVLVVIIVLVATLSSSGSSPPTLPLPDHLDASRCPAQYGSPRPVLIVSLDGFRPDYLHHGQTPTLERLSKLGVHAPYLLPVYPTKTFSNHYSIVTGLYPESHGIVDNVFYDPTFRALFTIKSPAARNGSWWHGEPIWNTLARQGKKSATFFWPGSEADIGGRYPDHWMHYKSSVPYEERVSKVLEWVSLPPKERPSWVSLYFEEPDKQGHSTGPLSPEIDKALKKVEKAVRGLMRGLAERELLHCVNLLFVSDHGMAQSRTDVEIDLAVSVPNISQVADVIFGASAKIMLKNPSHEAEVDLVRRLSNDFPGKLRAFLKTDLPKRLHYVNDLRISPIVLDQQPGYRVKDVRPDSKKRDPPQGSHGYDYIHPGMDAFFIGYGADFVQSKTVEAFQNIELYNLMCLLANVEPAPNNGTWGALHHLLADPPSLPPSTQLVDPVLVDYPENASNTFQLAEGCEASPRWRGRTYEPTTVDDISEHLPWGLPTTSGTVSAPLLLRHDTHVTGYSPELRTPLWTSFTLHKKHVPLTAPVTRPWLADPRLLPAQMATCREYETYTNITMTPLFPPGYGSVTVPEEVYFISNAVGITNHGEGNGVARRWRHLIEALLPSWLTLHKPLNVVVGPVFDDNSDGLLDPLNATGHLQIASDLFAVVTRCLDKVPLLKKCDPTRLDALAFVYPQTQYSWTPASGDDTTYASIYTARVRDVELLTGLVFFPNLTTDARLALALRTHRSLWRLP</sequence>
<dbReference type="AlphaFoldDB" id="A0AAW0TFS8"/>
<keyword evidence="2" id="KW-0325">Glycoprotein</keyword>
<dbReference type="InterPro" id="IPR017850">
    <property type="entry name" value="Alkaline_phosphatase_core_sf"/>
</dbReference>
<dbReference type="GO" id="GO:0016529">
    <property type="term" value="C:sarcoplasmic reticulum"/>
    <property type="evidence" value="ECO:0007669"/>
    <property type="project" value="TreeGrafter"/>
</dbReference>
<feature type="compositionally biased region" description="Basic and acidic residues" evidence="3">
    <location>
        <begin position="418"/>
        <end position="431"/>
    </location>
</feature>
<dbReference type="CDD" id="cd16018">
    <property type="entry name" value="Enpp"/>
    <property type="match status" value="1"/>
</dbReference>
<dbReference type="PANTHER" id="PTHR10151:SF114">
    <property type="entry name" value="ECTONUCLEOTIDE PYROPHOSPHATASE_PHOSPHODIESTERASE C27A7.3"/>
    <property type="match status" value="1"/>
</dbReference>
<dbReference type="SMART" id="SM00477">
    <property type="entry name" value="NUC"/>
    <property type="match status" value="1"/>
</dbReference>
<dbReference type="InterPro" id="IPR001604">
    <property type="entry name" value="Endo_G_ENPP1-like_dom"/>
</dbReference>
<comment type="caution">
    <text evidence="6">The sequence shown here is derived from an EMBL/GenBank/DDBJ whole genome shotgun (WGS) entry which is preliminary data.</text>
</comment>
<dbReference type="Proteomes" id="UP001487740">
    <property type="component" value="Unassembled WGS sequence"/>
</dbReference>
<evidence type="ECO:0000259" key="5">
    <source>
        <dbReference type="SMART" id="SM00477"/>
    </source>
</evidence>
<dbReference type="InterPro" id="IPR044925">
    <property type="entry name" value="His-Me_finger_sf"/>
</dbReference>
<reference evidence="6 7" key="1">
    <citation type="submission" date="2023-03" db="EMBL/GenBank/DDBJ databases">
        <title>High-quality genome of Scylla paramamosain provides insights in environmental adaptation.</title>
        <authorList>
            <person name="Zhang L."/>
        </authorList>
    </citation>
    <scope>NUCLEOTIDE SEQUENCE [LARGE SCALE GENOMIC DNA]</scope>
    <source>
        <strain evidence="6">LZ_2023a</strain>
        <tissue evidence="6">Muscle</tissue>
    </source>
</reference>
<dbReference type="PANTHER" id="PTHR10151">
    <property type="entry name" value="ECTONUCLEOTIDE PYROPHOSPHATASE/PHOSPHODIESTERASE"/>
    <property type="match status" value="1"/>
</dbReference>
<feature type="region of interest" description="Disordered" evidence="3">
    <location>
        <begin position="418"/>
        <end position="438"/>
    </location>
</feature>
<evidence type="ECO:0000256" key="1">
    <source>
        <dbReference type="ARBA" id="ARBA00022801"/>
    </source>
</evidence>
<proteinExistence type="predicted"/>
<dbReference type="Pfam" id="PF01223">
    <property type="entry name" value="Endonuclease_NS"/>
    <property type="match status" value="1"/>
</dbReference>
<dbReference type="InterPro" id="IPR044929">
    <property type="entry name" value="DNA/RNA_non-sp_Endonuclease_sf"/>
</dbReference>
<dbReference type="GO" id="GO:0046872">
    <property type="term" value="F:metal ion binding"/>
    <property type="evidence" value="ECO:0007669"/>
    <property type="project" value="InterPro"/>
</dbReference>
<evidence type="ECO:0000313" key="6">
    <source>
        <dbReference type="EMBL" id="KAK8386184.1"/>
    </source>
</evidence>
<keyword evidence="4" id="KW-1133">Transmembrane helix</keyword>
<feature type="domain" description="ENPP1-3/EXOG-like endonuclease/phosphodiesterase" evidence="5">
    <location>
        <begin position="572"/>
        <end position="793"/>
    </location>
</feature>
<dbReference type="GO" id="GO:0003676">
    <property type="term" value="F:nucleic acid binding"/>
    <property type="evidence" value="ECO:0007669"/>
    <property type="project" value="InterPro"/>
</dbReference>
<gene>
    <name evidence="6" type="ORF">O3P69_010718</name>
</gene>
<dbReference type="GO" id="GO:0016787">
    <property type="term" value="F:hydrolase activity"/>
    <property type="evidence" value="ECO:0007669"/>
    <property type="project" value="UniProtKB-KW"/>
</dbReference>
<evidence type="ECO:0000313" key="7">
    <source>
        <dbReference type="Proteomes" id="UP001487740"/>
    </source>
</evidence>
<keyword evidence="4" id="KW-0812">Transmembrane</keyword>
<accession>A0AAW0TFS8</accession>
<evidence type="ECO:0000256" key="4">
    <source>
        <dbReference type="SAM" id="Phobius"/>
    </source>
</evidence>
<organism evidence="6 7">
    <name type="scientific">Scylla paramamosain</name>
    <name type="common">Mud crab</name>
    <dbReference type="NCBI Taxonomy" id="85552"/>
    <lineage>
        <taxon>Eukaryota</taxon>
        <taxon>Metazoa</taxon>
        <taxon>Ecdysozoa</taxon>
        <taxon>Arthropoda</taxon>
        <taxon>Crustacea</taxon>
        <taxon>Multicrustacea</taxon>
        <taxon>Malacostraca</taxon>
        <taxon>Eumalacostraca</taxon>
        <taxon>Eucarida</taxon>
        <taxon>Decapoda</taxon>
        <taxon>Pleocyemata</taxon>
        <taxon>Brachyura</taxon>
        <taxon>Eubrachyura</taxon>
        <taxon>Portunoidea</taxon>
        <taxon>Portunidae</taxon>
        <taxon>Portuninae</taxon>
        <taxon>Scylla</taxon>
    </lineage>
</organism>